<dbReference type="Pfam" id="PF23023">
    <property type="entry name" value="Anti-Pycsar_Apyc1"/>
    <property type="match status" value="1"/>
</dbReference>
<evidence type="ECO:0000313" key="2">
    <source>
        <dbReference type="EMBL" id="TCT31045.1"/>
    </source>
</evidence>
<dbReference type="AlphaFoldDB" id="A0A4R3NFB0"/>
<dbReference type="EMBL" id="SMAS01000008">
    <property type="protein sequence ID" value="TCT31045.1"/>
    <property type="molecule type" value="Genomic_DNA"/>
</dbReference>
<comment type="caution">
    <text evidence="2">The sequence shown here is derived from an EMBL/GenBank/DDBJ whole genome shotgun (WGS) entry which is preliminary data.</text>
</comment>
<dbReference type="InterPro" id="IPR001279">
    <property type="entry name" value="Metallo-B-lactamas"/>
</dbReference>
<dbReference type="RefSeq" id="WP_132496939.1">
    <property type="nucleotide sequence ID" value="NZ_SMAS01000008.1"/>
</dbReference>
<accession>A0A4R3NFB0</accession>
<dbReference type="SUPFAM" id="SSF56281">
    <property type="entry name" value="Metallo-hydrolase/oxidoreductase"/>
    <property type="match status" value="1"/>
</dbReference>
<dbReference type="OrthoDB" id="9803916at2"/>
<dbReference type="CDD" id="cd16272">
    <property type="entry name" value="RNaseZ_MBL-fold"/>
    <property type="match status" value="1"/>
</dbReference>
<reference evidence="2 3" key="1">
    <citation type="submission" date="2019-03" db="EMBL/GenBank/DDBJ databases">
        <title>Genomic analyses of the natural microbiome of Caenorhabditis elegans.</title>
        <authorList>
            <person name="Samuel B."/>
        </authorList>
    </citation>
    <scope>NUCLEOTIDE SEQUENCE [LARGE SCALE GENOMIC DNA]</scope>
    <source>
        <strain evidence="2 3">JUb102</strain>
    </source>
</reference>
<feature type="domain" description="Metallo-beta-lactamase" evidence="1">
    <location>
        <begin position="21"/>
        <end position="213"/>
    </location>
</feature>
<evidence type="ECO:0000259" key="1">
    <source>
        <dbReference type="SMART" id="SM00849"/>
    </source>
</evidence>
<proteinExistence type="predicted"/>
<dbReference type="InterPro" id="IPR036866">
    <property type="entry name" value="RibonucZ/Hydroxyglut_hydro"/>
</dbReference>
<evidence type="ECO:0000313" key="3">
    <source>
        <dbReference type="Proteomes" id="UP000295055"/>
    </source>
</evidence>
<gene>
    <name evidence="2" type="ORF">EC835_108195</name>
</gene>
<organism evidence="2 3">
    <name type="scientific">Providencia alcalifaciens</name>
    <dbReference type="NCBI Taxonomy" id="126385"/>
    <lineage>
        <taxon>Bacteria</taxon>
        <taxon>Pseudomonadati</taxon>
        <taxon>Pseudomonadota</taxon>
        <taxon>Gammaproteobacteria</taxon>
        <taxon>Enterobacterales</taxon>
        <taxon>Morganellaceae</taxon>
        <taxon>Providencia</taxon>
    </lineage>
</organism>
<dbReference type="PANTHER" id="PTHR42663">
    <property type="entry name" value="HYDROLASE C777.06C-RELATED-RELATED"/>
    <property type="match status" value="1"/>
</dbReference>
<dbReference type="PANTHER" id="PTHR42663:SF6">
    <property type="entry name" value="HYDROLASE C777.06C-RELATED"/>
    <property type="match status" value="1"/>
</dbReference>
<protein>
    <submittedName>
        <fullName evidence="2">Ribonuclease BN (tRNA processing enzyme)</fullName>
    </submittedName>
</protein>
<dbReference type="SMART" id="SM00849">
    <property type="entry name" value="Lactamase_B"/>
    <property type="match status" value="1"/>
</dbReference>
<sequence>MQPSFQITVVGTGDAYDSERINASILVEESGYQLLVDCGPTVPQALFGQMHVEELDAIYLTHTHPDHCLGLTSLLNWMDSYRRQRPLTIIAQREQWALLMPLLAFSHWPKAQLGFEIIQQNSEEIQFIGDWKVTTALTQHSVSNRSLHLTANSGRSLFYSGDGEISPQGEQLTLQSDWVFLECETLDIHPSHGSWASLHQRLQKLSPKSNSQWRLYHIEPRYRDSLREHIAEYPFLQLAQQGECLS</sequence>
<dbReference type="Gene3D" id="3.60.15.10">
    <property type="entry name" value="Ribonuclease Z/Hydroxyacylglutathione hydrolase-like"/>
    <property type="match status" value="1"/>
</dbReference>
<name>A0A4R3NFB0_9GAMM</name>
<dbReference type="Proteomes" id="UP000295055">
    <property type="component" value="Unassembled WGS sequence"/>
</dbReference>